<dbReference type="Proteomes" id="UP001596203">
    <property type="component" value="Unassembled WGS sequence"/>
</dbReference>
<sequence>MGEVRRATPADTAELVRLRGVLLAAMAGREPAGEEWRRAASKTLRTRLSEVDPTLVAFVVEQPEQPEQPGALAACAVGTVEYRLGGPDNPSGEVGYVFNVATDPDHRRRGHSRRCVTALLDWYRDRGIRTVDLRASEAGEPLYRSLGFVRTSDPAMRLQLSEVDA</sequence>
<evidence type="ECO:0000256" key="2">
    <source>
        <dbReference type="ARBA" id="ARBA00023315"/>
    </source>
</evidence>
<keyword evidence="2" id="KW-0012">Acyltransferase</keyword>
<feature type="domain" description="N-acetyltransferase" evidence="3">
    <location>
        <begin position="2"/>
        <end position="165"/>
    </location>
</feature>
<dbReference type="RefSeq" id="WP_377421111.1">
    <property type="nucleotide sequence ID" value="NZ_JBHSPR010000010.1"/>
</dbReference>
<gene>
    <name evidence="4" type="ORF">ACFP2T_12885</name>
</gene>
<comment type="caution">
    <text evidence="4">The sequence shown here is derived from an EMBL/GenBank/DDBJ whole genome shotgun (WGS) entry which is preliminary data.</text>
</comment>
<evidence type="ECO:0000313" key="4">
    <source>
        <dbReference type="EMBL" id="MFC6017095.1"/>
    </source>
</evidence>
<dbReference type="InterPro" id="IPR050832">
    <property type="entry name" value="Bact_Acetyltransf"/>
</dbReference>
<proteinExistence type="predicted"/>
<evidence type="ECO:0000313" key="5">
    <source>
        <dbReference type="Proteomes" id="UP001596203"/>
    </source>
</evidence>
<dbReference type="Gene3D" id="3.40.630.30">
    <property type="match status" value="1"/>
</dbReference>
<accession>A0ABW1K621</accession>
<evidence type="ECO:0000259" key="3">
    <source>
        <dbReference type="PROSITE" id="PS51186"/>
    </source>
</evidence>
<organism evidence="4 5">
    <name type="scientific">Plantactinospora solaniradicis</name>
    <dbReference type="NCBI Taxonomy" id="1723736"/>
    <lineage>
        <taxon>Bacteria</taxon>
        <taxon>Bacillati</taxon>
        <taxon>Actinomycetota</taxon>
        <taxon>Actinomycetes</taxon>
        <taxon>Micromonosporales</taxon>
        <taxon>Micromonosporaceae</taxon>
        <taxon>Plantactinospora</taxon>
    </lineage>
</organism>
<reference evidence="5" key="1">
    <citation type="journal article" date="2019" name="Int. J. Syst. Evol. Microbiol.">
        <title>The Global Catalogue of Microorganisms (GCM) 10K type strain sequencing project: providing services to taxonomists for standard genome sequencing and annotation.</title>
        <authorList>
            <consortium name="The Broad Institute Genomics Platform"/>
            <consortium name="The Broad Institute Genome Sequencing Center for Infectious Disease"/>
            <person name="Wu L."/>
            <person name="Ma J."/>
        </authorList>
    </citation>
    <scope>NUCLEOTIDE SEQUENCE [LARGE SCALE GENOMIC DNA]</scope>
    <source>
        <strain evidence="5">ZS-35-S2</strain>
    </source>
</reference>
<keyword evidence="5" id="KW-1185">Reference proteome</keyword>
<dbReference type="SUPFAM" id="SSF55729">
    <property type="entry name" value="Acyl-CoA N-acyltransferases (Nat)"/>
    <property type="match status" value="1"/>
</dbReference>
<evidence type="ECO:0000256" key="1">
    <source>
        <dbReference type="ARBA" id="ARBA00022679"/>
    </source>
</evidence>
<keyword evidence="1" id="KW-0808">Transferase</keyword>
<dbReference type="InterPro" id="IPR016181">
    <property type="entry name" value="Acyl_CoA_acyltransferase"/>
</dbReference>
<protein>
    <submittedName>
        <fullName evidence="4">GNAT family N-acetyltransferase</fullName>
    </submittedName>
</protein>
<dbReference type="CDD" id="cd04301">
    <property type="entry name" value="NAT_SF"/>
    <property type="match status" value="1"/>
</dbReference>
<dbReference type="Pfam" id="PF00583">
    <property type="entry name" value="Acetyltransf_1"/>
    <property type="match status" value="1"/>
</dbReference>
<dbReference type="PANTHER" id="PTHR43877">
    <property type="entry name" value="AMINOALKYLPHOSPHONATE N-ACETYLTRANSFERASE-RELATED-RELATED"/>
    <property type="match status" value="1"/>
</dbReference>
<dbReference type="InterPro" id="IPR000182">
    <property type="entry name" value="GNAT_dom"/>
</dbReference>
<dbReference type="PROSITE" id="PS51186">
    <property type="entry name" value="GNAT"/>
    <property type="match status" value="1"/>
</dbReference>
<name>A0ABW1K621_9ACTN</name>
<dbReference type="EMBL" id="JBHSPR010000010">
    <property type="protein sequence ID" value="MFC6017095.1"/>
    <property type="molecule type" value="Genomic_DNA"/>
</dbReference>